<keyword evidence="1" id="KW-0862">Zinc</keyword>
<keyword evidence="1" id="KW-0479">Metal-binding</keyword>
<gene>
    <name evidence="3" type="ORF">FG384_03340</name>
</gene>
<dbReference type="AlphaFoldDB" id="A0A544TUX6"/>
<comment type="caution">
    <text evidence="3">The sequence shown here is derived from an EMBL/GenBank/DDBJ whole genome shotgun (WGS) entry which is preliminary data.</text>
</comment>
<evidence type="ECO:0000259" key="2">
    <source>
        <dbReference type="PROSITE" id="PS50966"/>
    </source>
</evidence>
<evidence type="ECO:0000256" key="1">
    <source>
        <dbReference type="PROSITE-ProRule" id="PRU00325"/>
    </source>
</evidence>
<dbReference type="RefSeq" id="WP_142641145.1">
    <property type="nucleotide sequence ID" value="NZ_VDGI01000002.1"/>
</dbReference>
<dbReference type="Proteomes" id="UP000316626">
    <property type="component" value="Unassembled WGS sequence"/>
</dbReference>
<protein>
    <recommendedName>
        <fullName evidence="2">SWIM-type domain-containing protein</fullName>
    </recommendedName>
</protein>
<reference evidence="3 4" key="1">
    <citation type="submission" date="2019-06" db="EMBL/GenBank/DDBJ databases">
        <title>Psychrobacillus vulpis sp. nov., a new species isolated from feces of a red fox that inhabits in The Tablas de Daimiel Natural Park, Albacete, Spain.</title>
        <authorList>
            <person name="Rodriguez M."/>
            <person name="Reina J.C."/>
            <person name="Bejar V."/>
            <person name="Llamas I."/>
        </authorList>
    </citation>
    <scope>NUCLEOTIDE SEQUENCE [LARGE SCALE GENOMIC DNA]</scope>
    <source>
        <strain evidence="3 4">Z8</strain>
    </source>
</reference>
<dbReference type="InterPro" id="IPR007527">
    <property type="entry name" value="Znf_SWIM"/>
</dbReference>
<evidence type="ECO:0000313" key="3">
    <source>
        <dbReference type="EMBL" id="TQR21254.1"/>
    </source>
</evidence>
<proteinExistence type="predicted"/>
<feature type="domain" description="SWIM-type" evidence="2">
    <location>
        <begin position="48"/>
        <end position="86"/>
    </location>
</feature>
<accession>A0A544TUX6</accession>
<evidence type="ECO:0000313" key="4">
    <source>
        <dbReference type="Proteomes" id="UP000316626"/>
    </source>
</evidence>
<dbReference type="OrthoDB" id="26424at2"/>
<organism evidence="3 4">
    <name type="scientific">Psychrobacillus vulpis</name>
    <dbReference type="NCBI Taxonomy" id="2325572"/>
    <lineage>
        <taxon>Bacteria</taxon>
        <taxon>Bacillati</taxon>
        <taxon>Bacillota</taxon>
        <taxon>Bacilli</taxon>
        <taxon>Bacillales</taxon>
        <taxon>Bacillaceae</taxon>
        <taxon>Psychrobacillus</taxon>
    </lineage>
</organism>
<sequence length="557" mass="65380">MNIKKFKDNVDKTILKRGYDYYNEGNIIETYSQRDNQYIFLVKGSDDYEVVVKKDEDGEILYSHCDCPFDFGPVCKHQAAVYFKLFEIFNFKENNGNAEKETKKQPELKEVLNSLSNEDLIDIILGLTQNDATLKNSLIVKYSKGDGTRELEMCKKLLNSIVIKYRGRAGFISYRETYRFVSEMEELFEKVRGTDDTLLAIDIAFLVLNEAMKSFQYADDSNGDIGSFVAETIELIEETVFEVDDTDLNLREVIFDKLLEESEKKIFDGWEDYKIGLLHICAEFADVEALRHKLRVKIENMVNKESDDRYMEYRNEAMLQLLLQIIEEYGTEKEAEQFINDNINYSSFRELLLSKYMIKKNYSKVIELALKGEKQDSQFAGLLSKWKKIRYAAYKELSLKEEQKKLARELLLRGDFDYYQELKILVVEDEKDEFYNGLKQELKTHKGPHGRSMHLKLIVEENDLDEILDYVKENPRDIEKYADMLVKKFSNEVNEIYKKYIQSAASSSSDRKKYKEVCNILKRYKKIAGKKNQEELIHELSALYKKRTAFVDELSKI</sequence>
<keyword evidence="4" id="KW-1185">Reference proteome</keyword>
<keyword evidence="1" id="KW-0863">Zinc-finger</keyword>
<dbReference type="EMBL" id="VDGI01000002">
    <property type="protein sequence ID" value="TQR21254.1"/>
    <property type="molecule type" value="Genomic_DNA"/>
</dbReference>
<name>A0A544TUX6_9BACI</name>
<dbReference type="PROSITE" id="PS50966">
    <property type="entry name" value="ZF_SWIM"/>
    <property type="match status" value="1"/>
</dbReference>
<dbReference type="GO" id="GO:0008270">
    <property type="term" value="F:zinc ion binding"/>
    <property type="evidence" value="ECO:0007669"/>
    <property type="project" value="UniProtKB-KW"/>
</dbReference>